<name>A0ABS5QKA3_9PROT</name>
<proteinExistence type="predicted"/>
<evidence type="ECO:0000313" key="1">
    <source>
        <dbReference type="EMBL" id="MBS7813380.1"/>
    </source>
</evidence>
<keyword evidence="1" id="KW-0328">Glycosyltransferase</keyword>
<dbReference type="EMBL" id="JAHCDA010000004">
    <property type="protein sequence ID" value="MBS7813380.1"/>
    <property type="molecule type" value="Genomic_DNA"/>
</dbReference>
<sequence>MELALAEVLLASGGDVRFVFTDGGRLRQFDSVAAKALLKEAARRWRGDARDTAVRRVLAYLSGSEVFPPMCATWRDGRLGVGELAEWGLAMLRFGRWRALRLSPEARAAATYVNVSHRNLDDGRLYPALRGFGRRIAYLHDDIPLRAPELSLPSLTRAFGKMFRYVAAERFEVLTNSRFSADCLCATAVGMGLGPMRPRVILPPLSSPFLSPPPALATARRFFVTTGLFTRRKNAAVLGAAASIAARLPCVTPFDIVFVGAPGRDAASSLAALPGAAEKVRLLRAEGLSDQAYWRLLGASSGLLAPSLDEGYDYPVQEALVAGVRVLASDIPAHREFVPARENLLPCDDPEAWAKAMVKAARDAPGILPGRRRSSEYRTAARSSITELAGYVTSPLPPEADWNTVSLGEPR</sequence>
<dbReference type="RefSeq" id="WP_213672063.1">
    <property type="nucleotide sequence ID" value="NZ_JAHCDA010000004.1"/>
</dbReference>
<dbReference type="EC" id="2.4.-.-" evidence="1"/>
<accession>A0ABS5QKA3</accession>
<dbReference type="GO" id="GO:0016757">
    <property type="term" value="F:glycosyltransferase activity"/>
    <property type="evidence" value="ECO:0007669"/>
    <property type="project" value="UniProtKB-KW"/>
</dbReference>
<dbReference type="PANTHER" id="PTHR46401:SF8">
    <property type="entry name" value="BLL6006 PROTEIN"/>
    <property type="match status" value="1"/>
</dbReference>
<reference evidence="1 2" key="1">
    <citation type="submission" date="2021-05" db="EMBL/GenBank/DDBJ databases">
        <title>Roseococcus sp. XZZS9, whole genome shotgun sequencing project.</title>
        <authorList>
            <person name="Zhao G."/>
            <person name="Shen L."/>
        </authorList>
    </citation>
    <scope>NUCLEOTIDE SEQUENCE [LARGE SCALE GENOMIC DNA]</scope>
    <source>
        <strain evidence="1 2">XZZS9</strain>
    </source>
</reference>
<dbReference type="Proteomes" id="UP000766336">
    <property type="component" value="Unassembled WGS sequence"/>
</dbReference>
<dbReference type="PANTHER" id="PTHR46401">
    <property type="entry name" value="GLYCOSYLTRANSFERASE WBBK-RELATED"/>
    <property type="match status" value="1"/>
</dbReference>
<keyword evidence="2" id="KW-1185">Reference proteome</keyword>
<evidence type="ECO:0000313" key="2">
    <source>
        <dbReference type="Proteomes" id="UP000766336"/>
    </source>
</evidence>
<dbReference type="SUPFAM" id="SSF53756">
    <property type="entry name" value="UDP-Glycosyltransferase/glycogen phosphorylase"/>
    <property type="match status" value="1"/>
</dbReference>
<comment type="caution">
    <text evidence="1">The sequence shown here is derived from an EMBL/GenBank/DDBJ whole genome shotgun (WGS) entry which is preliminary data.</text>
</comment>
<protein>
    <submittedName>
        <fullName evidence="1">Glycosyltransferase</fullName>
        <ecNumber evidence="1">2.4.-.-</ecNumber>
    </submittedName>
</protein>
<dbReference type="Gene3D" id="3.40.50.2000">
    <property type="entry name" value="Glycogen Phosphorylase B"/>
    <property type="match status" value="1"/>
</dbReference>
<organism evidence="1 2">
    <name type="scientific">Roseococcus pinisoli</name>
    <dbReference type="NCBI Taxonomy" id="2835040"/>
    <lineage>
        <taxon>Bacteria</taxon>
        <taxon>Pseudomonadati</taxon>
        <taxon>Pseudomonadota</taxon>
        <taxon>Alphaproteobacteria</taxon>
        <taxon>Acetobacterales</taxon>
        <taxon>Roseomonadaceae</taxon>
        <taxon>Roseococcus</taxon>
    </lineage>
</organism>
<keyword evidence="1" id="KW-0808">Transferase</keyword>
<dbReference type="Pfam" id="PF13692">
    <property type="entry name" value="Glyco_trans_1_4"/>
    <property type="match status" value="1"/>
</dbReference>
<gene>
    <name evidence="1" type="ORF">KHU32_20730</name>
</gene>